<keyword evidence="2" id="KW-1185">Reference proteome</keyword>
<dbReference type="Proteomes" id="UP000832097">
    <property type="component" value="Chromosome"/>
</dbReference>
<name>A0ABY4C2F6_9MICO</name>
<reference evidence="1 2" key="1">
    <citation type="submission" date="2022-03" db="EMBL/GenBank/DDBJ databases">
        <title>Mucilaginibacter sp. isolated from the gut of Protaetia brevitarsis seulensis larvae.</title>
        <authorList>
            <person name="Won M."/>
            <person name="Kim S.-J."/>
            <person name="Kwon S.-W."/>
        </authorList>
    </citation>
    <scope>NUCLEOTIDE SEQUENCE [LARGE SCALE GENOMIC DNA]</scope>
    <source>
        <strain evidence="1 2">CFWR-12</strain>
    </source>
</reference>
<protein>
    <submittedName>
        <fullName evidence="1">Uncharacterized protein</fullName>
    </submittedName>
</protein>
<proteinExistence type="predicted"/>
<evidence type="ECO:0000313" key="2">
    <source>
        <dbReference type="Proteomes" id="UP000832097"/>
    </source>
</evidence>
<gene>
    <name evidence="1" type="ORF">MTO99_18700</name>
</gene>
<evidence type="ECO:0000313" key="1">
    <source>
        <dbReference type="EMBL" id="UOE44158.1"/>
    </source>
</evidence>
<dbReference type="EMBL" id="CP094528">
    <property type="protein sequence ID" value="UOE44158.1"/>
    <property type="molecule type" value="Genomic_DNA"/>
</dbReference>
<dbReference type="RefSeq" id="WP_243555698.1">
    <property type="nucleotide sequence ID" value="NZ_CP094528.1"/>
</dbReference>
<accession>A0ABY4C2F6</accession>
<sequence length="73" mass="8239">MFGFGKSSGNSDAAIIRAINTGSVSSEDLVSREAWQHICRVRGRNSNRVNEKAWVDLCARRGYLLQRRNPRGF</sequence>
<organism evidence="1 2">
    <name type="scientific">Agromyces larvae</name>
    <dbReference type="NCBI Taxonomy" id="2929802"/>
    <lineage>
        <taxon>Bacteria</taxon>
        <taxon>Bacillati</taxon>
        <taxon>Actinomycetota</taxon>
        <taxon>Actinomycetes</taxon>
        <taxon>Micrococcales</taxon>
        <taxon>Microbacteriaceae</taxon>
        <taxon>Agromyces</taxon>
    </lineage>
</organism>